<dbReference type="Pfam" id="PF00331">
    <property type="entry name" value="Glyco_hydro_10"/>
    <property type="match status" value="1"/>
</dbReference>
<keyword evidence="6" id="KW-0858">Xylan degradation</keyword>
<evidence type="ECO:0000256" key="3">
    <source>
        <dbReference type="ARBA" id="ARBA00023295"/>
    </source>
</evidence>
<dbReference type="InterPro" id="IPR044846">
    <property type="entry name" value="GH10"/>
</dbReference>
<dbReference type="AlphaFoldDB" id="F4ZME5"/>
<dbReference type="GO" id="GO:0045493">
    <property type="term" value="P:xylan catabolic process"/>
    <property type="evidence" value="ECO:0007669"/>
    <property type="project" value="UniProtKB-KW"/>
</dbReference>
<dbReference type="PRINTS" id="PR00134">
    <property type="entry name" value="GLHYDRLASE10"/>
</dbReference>
<dbReference type="Gene3D" id="3.20.20.80">
    <property type="entry name" value="Glycosidases"/>
    <property type="match status" value="1"/>
</dbReference>
<organism evidence="6">
    <name type="scientific">uncultured organism</name>
    <dbReference type="NCBI Taxonomy" id="155900"/>
    <lineage>
        <taxon>unclassified sequences</taxon>
        <taxon>environmental samples</taxon>
    </lineage>
</organism>
<keyword evidence="4" id="KW-0624">Polysaccharide degradation</keyword>
<keyword evidence="2" id="KW-0119">Carbohydrate metabolism</keyword>
<proteinExistence type="predicted"/>
<keyword evidence="1" id="KW-0378">Hydrolase</keyword>
<dbReference type="PROSITE" id="PS00591">
    <property type="entry name" value="GH10_1"/>
    <property type="match status" value="1"/>
</dbReference>
<protein>
    <submittedName>
        <fullName evidence="6">Xylanase</fullName>
    </submittedName>
</protein>
<reference evidence="6" key="1">
    <citation type="journal article" date="2011" name="Appl. Biochem. Biotechnol.">
        <title>A xylanase gene directly cloned from the genomic DNA of alkaline wastewater sludge showing application potential in the paper industry.</title>
        <authorList>
            <person name="Zhao Y."/>
            <person name="Luo H."/>
            <person name="Meng K."/>
            <person name="Shi P."/>
            <person name="Wang G."/>
            <person name="Yang P."/>
            <person name="Yuan T."/>
            <person name="Yao B."/>
        </authorList>
    </citation>
    <scope>NUCLEOTIDE SEQUENCE</scope>
</reference>
<dbReference type="InterPro" id="IPR001000">
    <property type="entry name" value="GH10_dom"/>
</dbReference>
<dbReference type="InterPro" id="IPR031158">
    <property type="entry name" value="GH10_AS"/>
</dbReference>
<dbReference type="PANTHER" id="PTHR31490:SF90">
    <property type="entry name" value="ENDO-1,4-BETA-XYLANASE A"/>
    <property type="match status" value="1"/>
</dbReference>
<evidence type="ECO:0000313" key="6">
    <source>
        <dbReference type="EMBL" id="ADZ76537.1"/>
    </source>
</evidence>
<keyword evidence="3" id="KW-0326">Glycosidase</keyword>
<dbReference type="GO" id="GO:0004553">
    <property type="term" value="F:hydrolase activity, hydrolyzing O-glycosyl compounds"/>
    <property type="evidence" value="ECO:0007669"/>
    <property type="project" value="InterPro"/>
</dbReference>
<dbReference type="PROSITE" id="PS51760">
    <property type="entry name" value="GH10_2"/>
    <property type="match status" value="1"/>
</dbReference>
<name>F4ZME5_9ZZZZ</name>
<feature type="domain" description="GH10" evidence="5">
    <location>
        <begin position="29"/>
        <end position="376"/>
    </location>
</feature>
<dbReference type="PROSITE" id="PS51257">
    <property type="entry name" value="PROKAR_LIPOPROTEIN"/>
    <property type="match status" value="1"/>
</dbReference>
<dbReference type="SUPFAM" id="SSF51445">
    <property type="entry name" value="(Trans)glycosidases"/>
    <property type="match status" value="1"/>
</dbReference>
<evidence type="ECO:0000259" key="5">
    <source>
        <dbReference type="PROSITE" id="PS51760"/>
    </source>
</evidence>
<dbReference type="InterPro" id="IPR017853">
    <property type="entry name" value="GH"/>
</dbReference>
<dbReference type="SMART" id="SM00633">
    <property type="entry name" value="Glyco_10"/>
    <property type="match status" value="1"/>
</dbReference>
<evidence type="ECO:0000256" key="4">
    <source>
        <dbReference type="ARBA" id="ARBA00023326"/>
    </source>
</evidence>
<accession>F4ZME5</accession>
<dbReference type="EMBL" id="HQ207192">
    <property type="protein sequence ID" value="ADZ76537.1"/>
    <property type="molecule type" value="Genomic_DNA"/>
</dbReference>
<evidence type="ECO:0000256" key="1">
    <source>
        <dbReference type="ARBA" id="ARBA00022801"/>
    </source>
</evidence>
<sequence length="407" mass="46752">MIMIMKKCICYLLFSVLSLSLFSCASEKQEKEPGLKDALKDKFYIGTALNRDQYMGYNCAAQKVILQHFDAIVAENCMKSMLLQPREGEFFFDNADKFVEFGEKNNMLITGHTLIWHSQAPRWFFVDENGKDVSREVLIERMKNHIYTVVGRYKGKVKGWDVVNEAIEDNGVWRKSKFYQIIGEDFIKLAFQFAHEADPDAELYYNDFSMARKGKREAVVRMVKSLQEQGIKIGGIGMQGHLMMDDPSVEEFEKSILAFSELGMTVMVTELDLSALPSPWKNVGANVSDAVGYQEKMNPYPNGLPADVESEWEDRYMDFFNLFLKHSDKISRVTLWGVSDATSWKNDFPVRGRTDYPLLFDRDYKAKPIVSKIMEAAENHGSRKFSKTYKVNNNVSFQVEGKISEVK</sequence>
<evidence type="ECO:0000256" key="2">
    <source>
        <dbReference type="ARBA" id="ARBA00023277"/>
    </source>
</evidence>
<dbReference type="PANTHER" id="PTHR31490">
    <property type="entry name" value="GLYCOSYL HYDROLASE"/>
    <property type="match status" value="1"/>
</dbReference>